<proteinExistence type="predicted"/>
<name>A0A0A9PPG2_ARUDO</name>
<dbReference type="AlphaFoldDB" id="A0A0A9PPG2"/>
<evidence type="ECO:0000313" key="1">
    <source>
        <dbReference type="EMBL" id="JAD73545.1"/>
    </source>
</evidence>
<sequence>MLSSLTNLVKTLSFLLREYKQKGQGAGCTAITNKSGTQVPIRFPISLISWRRRIDLSVLFLGCENEGLEVQHLGCLVYLIKRR</sequence>
<accession>A0A0A9PPG2</accession>
<dbReference type="EMBL" id="GBRH01224350">
    <property type="protein sequence ID" value="JAD73545.1"/>
    <property type="molecule type" value="Transcribed_RNA"/>
</dbReference>
<reference evidence="1" key="1">
    <citation type="submission" date="2014-09" db="EMBL/GenBank/DDBJ databases">
        <authorList>
            <person name="Magalhaes I.L.F."/>
            <person name="Oliveira U."/>
            <person name="Santos F.R."/>
            <person name="Vidigal T.H.D.A."/>
            <person name="Brescovit A.D."/>
            <person name="Santos A.J."/>
        </authorList>
    </citation>
    <scope>NUCLEOTIDE SEQUENCE</scope>
    <source>
        <tissue evidence="1">Shoot tissue taken approximately 20 cm above the soil surface</tissue>
    </source>
</reference>
<reference evidence="1" key="2">
    <citation type="journal article" date="2015" name="Data Brief">
        <title>Shoot transcriptome of the giant reed, Arundo donax.</title>
        <authorList>
            <person name="Barrero R.A."/>
            <person name="Guerrero F.D."/>
            <person name="Moolhuijzen P."/>
            <person name="Goolsby J.A."/>
            <person name="Tidwell J."/>
            <person name="Bellgard S.E."/>
            <person name="Bellgard M.I."/>
        </authorList>
    </citation>
    <scope>NUCLEOTIDE SEQUENCE</scope>
    <source>
        <tissue evidence="1">Shoot tissue taken approximately 20 cm above the soil surface</tissue>
    </source>
</reference>
<protein>
    <submittedName>
        <fullName evidence="1">Uncharacterized protein</fullName>
    </submittedName>
</protein>
<organism evidence="1">
    <name type="scientific">Arundo donax</name>
    <name type="common">Giant reed</name>
    <name type="synonym">Donax arundinaceus</name>
    <dbReference type="NCBI Taxonomy" id="35708"/>
    <lineage>
        <taxon>Eukaryota</taxon>
        <taxon>Viridiplantae</taxon>
        <taxon>Streptophyta</taxon>
        <taxon>Embryophyta</taxon>
        <taxon>Tracheophyta</taxon>
        <taxon>Spermatophyta</taxon>
        <taxon>Magnoliopsida</taxon>
        <taxon>Liliopsida</taxon>
        <taxon>Poales</taxon>
        <taxon>Poaceae</taxon>
        <taxon>PACMAD clade</taxon>
        <taxon>Arundinoideae</taxon>
        <taxon>Arundineae</taxon>
        <taxon>Arundo</taxon>
    </lineage>
</organism>